<evidence type="ECO:0000259" key="2">
    <source>
        <dbReference type="Pfam" id="PF13460"/>
    </source>
</evidence>
<dbReference type="Gene3D" id="3.40.50.720">
    <property type="entry name" value="NAD(P)-binding Rossmann-like Domain"/>
    <property type="match status" value="1"/>
</dbReference>
<comment type="similarity">
    <text evidence="1">Belongs to the avfA family.</text>
</comment>
<dbReference type="InterPro" id="IPR016040">
    <property type="entry name" value="NAD(P)-bd_dom"/>
</dbReference>
<sequence length="259" mass="28104">MGQHVLILGGHGKVAQILTRQLLKNSWTVTSVIRAQEQFHQIESLASGQQRLHVLVRSLEVIKSFFQAKNVLEEVKPDAVVWSAGAGGKGGLDRVSNTCLANYAAINFTNAAVQTNSIKKFILISYLACRRKSPSWWDSDAWTYALEMQSGDLSGYCKAKLAADEVFLQNSSLRSDFSGISLRPGMLSDEPAGKVELGKTKTSRGNVSRASVVDPIVSLLENQNVKSSWLDLLDGDHDVNVSVERIASTGLDAAEGEGN</sequence>
<organism evidence="3 4">
    <name type="scientific">Fusarium oxysporum f. sp. cubense</name>
    <dbReference type="NCBI Taxonomy" id="61366"/>
    <lineage>
        <taxon>Eukaryota</taxon>
        <taxon>Fungi</taxon>
        <taxon>Dikarya</taxon>
        <taxon>Ascomycota</taxon>
        <taxon>Pezizomycotina</taxon>
        <taxon>Sordariomycetes</taxon>
        <taxon>Hypocreomycetidae</taxon>
        <taxon>Hypocreales</taxon>
        <taxon>Nectriaceae</taxon>
        <taxon>Fusarium</taxon>
        <taxon>Fusarium oxysporum species complex</taxon>
    </lineage>
</organism>
<evidence type="ECO:0000313" key="4">
    <source>
        <dbReference type="Proteomes" id="UP000321331"/>
    </source>
</evidence>
<dbReference type="AlphaFoldDB" id="A0A5C6SRS8"/>
<dbReference type="SUPFAM" id="SSF51735">
    <property type="entry name" value="NAD(P)-binding Rossmann-fold domains"/>
    <property type="match status" value="1"/>
</dbReference>
<evidence type="ECO:0000313" key="3">
    <source>
        <dbReference type="EMBL" id="TXC00628.1"/>
    </source>
</evidence>
<reference evidence="3 4" key="1">
    <citation type="submission" date="2019-07" db="EMBL/GenBank/DDBJ databases">
        <title>The First High-Quality Draft Genome Sequence of the Causal Agent of the Current Panama Disease Epidemic.</title>
        <authorList>
            <person name="Warmington R.J."/>
            <person name="Kay W."/>
            <person name="Jeffries A."/>
            <person name="Bebber D."/>
            <person name="Moore K."/>
            <person name="Studholme D.J."/>
        </authorList>
    </citation>
    <scope>NUCLEOTIDE SEQUENCE [LARGE SCALE GENOMIC DNA]</scope>
    <source>
        <strain evidence="3 4">TR4</strain>
    </source>
</reference>
<dbReference type="PANTHER" id="PTHR15020">
    <property type="entry name" value="FLAVIN REDUCTASE-RELATED"/>
    <property type="match status" value="1"/>
</dbReference>
<proteinExistence type="inferred from homology"/>
<name>A0A5C6SRS8_FUSOC</name>
<dbReference type="Proteomes" id="UP000321331">
    <property type="component" value="Unassembled WGS sequence"/>
</dbReference>
<dbReference type="PANTHER" id="PTHR15020:SF50">
    <property type="entry name" value="UPF0659 PROTEIN YMR090W"/>
    <property type="match status" value="1"/>
</dbReference>
<dbReference type="InterPro" id="IPR036291">
    <property type="entry name" value="NAD(P)-bd_dom_sf"/>
</dbReference>
<comment type="caution">
    <text evidence="3">The sequence shown here is derived from an EMBL/GenBank/DDBJ whole genome shotgun (WGS) entry which is preliminary data.</text>
</comment>
<dbReference type="EMBL" id="VMNF01000009">
    <property type="protein sequence ID" value="TXC00628.1"/>
    <property type="molecule type" value="Genomic_DNA"/>
</dbReference>
<accession>A0A5C6SRS8</accession>
<protein>
    <recommendedName>
        <fullName evidence="2">NAD(P)-binding domain-containing protein</fullName>
    </recommendedName>
</protein>
<dbReference type="Pfam" id="PF13460">
    <property type="entry name" value="NAD_binding_10"/>
    <property type="match status" value="1"/>
</dbReference>
<feature type="domain" description="NAD(P)-binding" evidence="2">
    <location>
        <begin position="9"/>
        <end position="222"/>
    </location>
</feature>
<gene>
    <name evidence="3" type="ORF">FocTR4_00009398</name>
</gene>
<evidence type="ECO:0000256" key="1">
    <source>
        <dbReference type="ARBA" id="ARBA00038376"/>
    </source>
</evidence>